<dbReference type="PROSITE" id="PS01133">
    <property type="entry name" value="UPF0017"/>
    <property type="match status" value="1"/>
</dbReference>
<dbReference type="RefSeq" id="WP_343910932.1">
    <property type="nucleotide sequence ID" value="NZ_BAAAGE010000001.1"/>
</dbReference>
<dbReference type="GO" id="GO:0016787">
    <property type="term" value="F:hydrolase activity"/>
    <property type="evidence" value="ECO:0007669"/>
    <property type="project" value="UniProtKB-KW"/>
</dbReference>
<dbReference type="InterPro" id="IPR000073">
    <property type="entry name" value="AB_hydrolase_1"/>
</dbReference>
<comment type="similarity">
    <text evidence="1">Belongs to the AB hydrolase superfamily. AB hydrolase 4 family.</text>
</comment>
<evidence type="ECO:0000313" key="6">
    <source>
        <dbReference type="Proteomes" id="UP001501758"/>
    </source>
</evidence>
<keyword evidence="3 5" id="KW-0378">Hydrolase</keyword>
<dbReference type="PIRSF" id="PIRSF005211">
    <property type="entry name" value="Ab_hydro_YheT"/>
    <property type="match status" value="1"/>
</dbReference>
<evidence type="ECO:0000256" key="1">
    <source>
        <dbReference type="ARBA" id="ARBA00010884"/>
    </source>
</evidence>
<organism evidence="5 6">
    <name type="scientific">Aquimarina litoralis</name>
    <dbReference type="NCBI Taxonomy" id="584605"/>
    <lineage>
        <taxon>Bacteria</taxon>
        <taxon>Pseudomonadati</taxon>
        <taxon>Bacteroidota</taxon>
        <taxon>Flavobacteriia</taxon>
        <taxon>Flavobacteriales</taxon>
        <taxon>Flavobacteriaceae</taxon>
        <taxon>Aquimarina</taxon>
    </lineage>
</organism>
<dbReference type="EMBL" id="BAAAGE010000001">
    <property type="protein sequence ID" value="GAA0715140.1"/>
    <property type="molecule type" value="Genomic_DNA"/>
</dbReference>
<evidence type="ECO:0000259" key="4">
    <source>
        <dbReference type="Pfam" id="PF00561"/>
    </source>
</evidence>
<proteinExistence type="inferred from homology"/>
<keyword evidence="6" id="KW-1185">Reference proteome</keyword>
<dbReference type="InterPro" id="IPR050960">
    <property type="entry name" value="AB_hydrolase_4_sf"/>
</dbReference>
<protein>
    <submittedName>
        <fullName evidence="5">Alpha/beta fold hydrolase</fullName>
    </submittedName>
</protein>
<dbReference type="Proteomes" id="UP001501758">
    <property type="component" value="Unassembled WGS sequence"/>
</dbReference>
<dbReference type="SUPFAM" id="SSF53474">
    <property type="entry name" value="alpha/beta-Hydrolases"/>
    <property type="match status" value="1"/>
</dbReference>
<dbReference type="InterPro" id="IPR029058">
    <property type="entry name" value="AB_hydrolase_fold"/>
</dbReference>
<evidence type="ECO:0000256" key="3">
    <source>
        <dbReference type="ARBA" id="ARBA00022801"/>
    </source>
</evidence>
<evidence type="ECO:0000256" key="2">
    <source>
        <dbReference type="ARBA" id="ARBA00022487"/>
    </source>
</evidence>
<dbReference type="PANTHER" id="PTHR10794:SF94">
    <property type="entry name" value="ESTERASE YHET-RELATED"/>
    <property type="match status" value="1"/>
</dbReference>
<comment type="caution">
    <text evidence="5">The sequence shown here is derived from an EMBL/GenBank/DDBJ whole genome shotgun (WGS) entry which is preliminary data.</text>
</comment>
<reference evidence="6" key="1">
    <citation type="journal article" date="2019" name="Int. J. Syst. Evol. Microbiol.">
        <title>The Global Catalogue of Microorganisms (GCM) 10K type strain sequencing project: providing services to taxonomists for standard genome sequencing and annotation.</title>
        <authorList>
            <consortium name="The Broad Institute Genomics Platform"/>
            <consortium name="The Broad Institute Genome Sequencing Center for Infectious Disease"/>
            <person name="Wu L."/>
            <person name="Ma J."/>
        </authorList>
    </citation>
    <scope>NUCLEOTIDE SEQUENCE [LARGE SCALE GENOMIC DNA]</scope>
    <source>
        <strain evidence="6">JCM 15974</strain>
    </source>
</reference>
<dbReference type="Gene3D" id="3.40.50.1820">
    <property type="entry name" value="alpha/beta hydrolase"/>
    <property type="match status" value="1"/>
</dbReference>
<dbReference type="InterPro" id="IPR000952">
    <property type="entry name" value="AB_hydrolase_4_CS"/>
</dbReference>
<accession>A0ABP3TTT3</accession>
<sequence length="321" mass="36588">MPLVTSNYKPPYFFRNGHFSTIYPNLVRTVKGIEQNRERVELKDGDFIDIDWSYSNDPRSKGKVAVLVHGLEGNAQRQYILGLAKHFVKNRWNVAAINLRNCSGEVNRLYRSYNAGVSDDLASIISHITEKDYHSISICGFSLGGNITLKYLGERKTPKQVKSAVAVSVPCDLYNSLNEINKPRNFIYQQRFIQSLKKKLLERQQVFPNEISISDIKACSSLIDIDNLYTSVAHGYVDAIDYYTKCSSNQFLKDITIPTLIINAKNDTFLGTTCYPHNEAQRNSDLYLETPDFGGHVGFYMPSGIFYNEYRAIEFVQKTLD</sequence>
<gene>
    <name evidence="5" type="ORF">GCM10009430_09200</name>
</gene>
<dbReference type="InterPro" id="IPR012020">
    <property type="entry name" value="ABHD4"/>
</dbReference>
<name>A0ABP3TTT3_9FLAO</name>
<dbReference type="Pfam" id="PF00561">
    <property type="entry name" value="Abhydrolase_1"/>
    <property type="match status" value="1"/>
</dbReference>
<dbReference type="PANTHER" id="PTHR10794">
    <property type="entry name" value="ABHYDROLASE DOMAIN-CONTAINING PROTEIN"/>
    <property type="match status" value="1"/>
</dbReference>
<evidence type="ECO:0000313" key="5">
    <source>
        <dbReference type="EMBL" id="GAA0715140.1"/>
    </source>
</evidence>
<feature type="domain" description="AB hydrolase-1" evidence="4">
    <location>
        <begin position="66"/>
        <end position="199"/>
    </location>
</feature>
<keyword evidence="2" id="KW-0719">Serine esterase</keyword>